<evidence type="ECO:0000256" key="9">
    <source>
        <dbReference type="SAM" id="MobiDB-lite"/>
    </source>
</evidence>
<dbReference type="PANTHER" id="PTHR10157:SF23">
    <property type="entry name" value="MOXD1 HOMOLOG 1"/>
    <property type="match status" value="1"/>
</dbReference>
<accession>A0A8J9YX63</accession>
<dbReference type="FunFam" id="2.60.120.310:FF:000004">
    <property type="entry name" value="DBH-like monooxygenase protein 1"/>
    <property type="match status" value="1"/>
</dbReference>
<dbReference type="InterPro" id="IPR000945">
    <property type="entry name" value="DBH-like"/>
</dbReference>
<dbReference type="Gene3D" id="2.60.120.310">
    <property type="entry name" value="Copper type II, ascorbate-dependent monooxygenase, N-terminal domain"/>
    <property type="match status" value="1"/>
</dbReference>
<dbReference type="GO" id="GO:0042421">
    <property type="term" value="P:norepinephrine biosynthetic process"/>
    <property type="evidence" value="ECO:0007669"/>
    <property type="project" value="TreeGrafter"/>
</dbReference>
<keyword evidence="7" id="KW-1015">Disulfide bond</keyword>
<evidence type="ECO:0000259" key="11">
    <source>
        <dbReference type="PROSITE" id="PS50836"/>
    </source>
</evidence>
<feature type="chain" id="PRO_5035470729" evidence="10">
    <location>
        <begin position="27"/>
        <end position="637"/>
    </location>
</feature>
<dbReference type="FunFam" id="2.60.120.230:FF:000001">
    <property type="entry name" value="Monooxygenase, DBH-like 1"/>
    <property type="match status" value="1"/>
</dbReference>
<keyword evidence="6" id="KW-0503">Monooxygenase</keyword>
<keyword evidence="13" id="KW-1185">Reference proteome</keyword>
<evidence type="ECO:0000256" key="10">
    <source>
        <dbReference type="SAM" id="SignalP"/>
    </source>
</evidence>
<name>A0A8J9YX63_BRALA</name>
<gene>
    <name evidence="12" type="primary">MOXD1</name>
    <name evidence="12" type="ORF">BLAG_LOCUS6313</name>
</gene>
<dbReference type="GO" id="GO:0042420">
    <property type="term" value="P:dopamine catabolic process"/>
    <property type="evidence" value="ECO:0007669"/>
    <property type="project" value="TreeGrafter"/>
</dbReference>
<feature type="domain" description="DOMON" evidence="11">
    <location>
        <begin position="39"/>
        <end position="152"/>
    </location>
</feature>
<dbReference type="PRINTS" id="PR00767">
    <property type="entry name" value="DBMONOXGNASE"/>
</dbReference>
<comment type="cofactor">
    <cofactor evidence="1">
        <name>Cu(2+)</name>
        <dbReference type="ChEBI" id="CHEBI:29036"/>
    </cofactor>
</comment>
<dbReference type="FunFam" id="2.60.40.1210:FF:000003">
    <property type="entry name" value="Uncharacterized protein"/>
    <property type="match status" value="1"/>
</dbReference>
<keyword evidence="5" id="KW-0186">Copper</keyword>
<proteinExistence type="inferred from homology"/>
<evidence type="ECO:0000256" key="2">
    <source>
        <dbReference type="ARBA" id="ARBA00010676"/>
    </source>
</evidence>
<dbReference type="OrthoDB" id="10003276at2759"/>
<dbReference type="InterPro" id="IPR005018">
    <property type="entry name" value="DOMON_domain"/>
</dbReference>
<dbReference type="InterPro" id="IPR000323">
    <property type="entry name" value="Cu2_ascorb_mOase_N"/>
</dbReference>
<dbReference type="InterPro" id="IPR036939">
    <property type="entry name" value="Cu2_ascorb_mOase_N_sf"/>
</dbReference>
<dbReference type="InterPro" id="IPR045266">
    <property type="entry name" value="DOH_DOMON"/>
</dbReference>
<dbReference type="InterPro" id="IPR028460">
    <property type="entry name" value="Tbh/DBH"/>
</dbReference>
<evidence type="ECO:0000256" key="7">
    <source>
        <dbReference type="ARBA" id="ARBA00023157"/>
    </source>
</evidence>
<dbReference type="EMBL" id="OV696698">
    <property type="protein sequence ID" value="CAH1243297.1"/>
    <property type="molecule type" value="Genomic_DNA"/>
</dbReference>
<dbReference type="GO" id="GO:0005615">
    <property type="term" value="C:extracellular space"/>
    <property type="evidence" value="ECO:0007669"/>
    <property type="project" value="TreeGrafter"/>
</dbReference>
<evidence type="ECO:0000313" key="13">
    <source>
        <dbReference type="Proteomes" id="UP000838412"/>
    </source>
</evidence>
<dbReference type="GO" id="GO:0030667">
    <property type="term" value="C:secretory granule membrane"/>
    <property type="evidence" value="ECO:0007669"/>
    <property type="project" value="TreeGrafter"/>
</dbReference>
<organism evidence="12 13">
    <name type="scientific">Branchiostoma lanceolatum</name>
    <name type="common">Common lancelet</name>
    <name type="synonym">Amphioxus lanceolatum</name>
    <dbReference type="NCBI Taxonomy" id="7740"/>
    <lineage>
        <taxon>Eukaryota</taxon>
        <taxon>Metazoa</taxon>
        <taxon>Chordata</taxon>
        <taxon>Cephalochordata</taxon>
        <taxon>Leptocardii</taxon>
        <taxon>Amphioxiformes</taxon>
        <taxon>Branchiostomatidae</taxon>
        <taxon>Branchiostoma</taxon>
    </lineage>
</organism>
<dbReference type="PANTHER" id="PTHR10157">
    <property type="entry name" value="DOPAMINE BETA HYDROXYLASE RELATED"/>
    <property type="match status" value="1"/>
</dbReference>
<keyword evidence="10" id="KW-0732">Signal</keyword>
<dbReference type="PROSITE" id="PS50836">
    <property type="entry name" value="DOMON"/>
    <property type="match status" value="1"/>
</dbReference>
<evidence type="ECO:0000256" key="8">
    <source>
        <dbReference type="ARBA" id="ARBA00023180"/>
    </source>
</evidence>
<dbReference type="Gene3D" id="2.60.40.1210">
    <property type="entry name" value="Cellobiose dehydrogenase, cytochrome domain"/>
    <property type="match status" value="1"/>
</dbReference>
<dbReference type="InterPro" id="IPR024548">
    <property type="entry name" value="Cu2_monoox_C"/>
</dbReference>
<protein>
    <submittedName>
        <fullName evidence="12">MOXD1 protein</fullName>
    </submittedName>
</protein>
<dbReference type="Gene3D" id="2.60.120.230">
    <property type="match status" value="1"/>
</dbReference>
<feature type="region of interest" description="Disordered" evidence="9">
    <location>
        <begin position="589"/>
        <end position="613"/>
    </location>
</feature>
<evidence type="ECO:0000256" key="1">
    <source>
        <dbReference type="ARBA" id="ARBA00001973"/>
    </source>
</evidence>
<dbReference type="Pfam" id="PF03712">
    <property type="entry name" value="Cu2_monoox_C"/>
    <property type="match status" value="1"/>
</dbReference>
<evidence type="ECO:0000313" key="12">
    <source>
        <dbReference type="EMBL" id="CAH1243297.1"/>
    </source>
</evidence>
<evidence type="ECO:0000256" key="3">
    <source>
        <dbReference type="ARBA" id="ARBA00022723"/>
    </source>
</evidence>
<dbReference type="Pfam" id="PF01082">
    <property type="entry name" value="Cu2_monooxygen"/>
    <property type="match status" value="1"/>
</dbReference>
<evidence type="ECO:0000256" key="5">
    <source>
        <dbReference type="ARBA" id="ARBA00023008"/>
    </source>
</evidence>
<keyword evidence="4" id="KW-0560">Oxidoreductase</keyword>
<feature type="signal peptide" evidence="10">
    <location>
        <begin position="1"/>
        <end position="26"/>
    </location>
</feature>
<evidence type="ECO:0000256" key="6">
    <source>
        <dbReference type="ARBA" id="ARBA00023033"/>
    </source>
</evidence>
<keyword evidence="3" id="KW-0479">Metal-binding</keyword>
<sequence length="637" mass="71188">MARITGSFCVLVLIIALHYGVQPVRADDFTHHESLDEEEKFHLFWKFDDEKIEFEAHVQTTGWFGMGLSPNGGMPGSDIVIGWVKDGKAHLTDRYADAKAQPPVDESQDWELVSGYENGTHTVLRFNRKLTTCDEKDRVISGDTMRVIWAWHDQDPDEASGVSGPSYHGSNRGTRATLLLQRIVPEQTISTGTTYTHDLLMNNVSVPGNQDTTYWCQLFKMPELGGKHHVIKAEPIVQPGNEGTVHHLLVYTCKKNPNITIMPEGHPGHQCYTPNMPGDWMECYQGSIMLAWAIGSGDIVYPEHVGYPISEDDDSGYVMMEMHYDNPLLASGIRDSSGIRLTYTPELRDNDLGTLEVGVLVNKYHVIPPHVQEFTSAGFCSTRCLNAFLEEHGQPIHIISANLHSHLLGVKLNARLIRDGVEIDIVRDDNYDFNLQYERKLKEELTIYPGDILITECIYDSSHKDFVTYGGLGTPEEMCETFFMYYPKFNLSRCDSLPNVYHTVGFAGVQDFTLTDNGEPGIIITAPAHMVNMTYEEAMEAVPWTSENGQIFSEYLLNSTFYSICQATHQSNVDTGPLVGYADRFPRGTKRPTEDICSRSATPTPDPVGGSTALQPQHAAVYTLTAYLLALVITGMN</sequence>
<dbReference type="InterPro" id="IPR014784">
    <property type="entry name" value="Cu2_ascorb_mOase-like_C"/>
</dbReference>
<keyword evidence="8" id="KW-0325">Glycoprotein</keyword>
<dbReference type="GO" id="GO:0006589">
    <property type="term" value="P:octopamine biosynthetic process"/>
    <property type="evidence" value="ECO:0007669"/>
    <property type="project" value="TreeGrafter"/>
</dbReference>
<reference evidence="12" key="1">
    <citation type="submission" date="2022-01" db="EMBL/GenBank/DDBJ databases">
        <authorList>
            <person name="Braso-Vives M."/>
        </authorList>
    </citation>
    <scope>NUCLEOTIDE SEQUENCE</scope>
</reference>
<dbReference type="CDD" id="cd09631">
    <property type="entry name" value="DOMON_DOH"/>
    <property type="match status" value="1"/>
</dbReference>
<dbReference type="SUPFAM" id="SSF49742">
    <property type="entry name" value="PHM/PNGase F"/>
    <property type="match status" value="2"/>
</dbReference>
<dbReference type="Pfam" id="PF03351">
    <property type="entry name" value="DOMON"/>
    <property type="match status" value="1"/>
</dbReference>
<dbReference type="SUPFAM" id="SSF49344">
    <property type="entry name" value="CBD9-like"/>
    <property type="match status" value="1"/>
</dbReference>
<dbReference type="GO" id="GO:0005507">
    <property type="term" value="F:copper ion binding"/>
    <property type="evidence" value="ECO:0007669"/>
    <property type="project" value="InterPro"/>
</dbReference>
<dbReference type="AlphaFoldDB" id="A0A8J9YX63"/>
<dbReference type="Proteomes" id="UP000838412">
    <property type="component" value="Chromosome 13"/>
</dbReference>
<dbReference type="SMART" id="SM00664">
    <property type="entry name" value="DoH"/>
    <property type="match status" value="1"/>
</dbReference>
<comment type="similarity">
    <text evidence="2">Belongs to the copper type II ascorbate-dependent monooxygenase family.</text>
</comment>
<dbReference type="GO" id="GO:0004500">
    <property type="term" value="F:dopamine beta-monooxygenase activity"/>
    <property type="evidence" value="ECO:0007669"/>
    <property type="project" value="InterPro"/>
</dbReference>
<dbReference type="InterPro" id="IPR008977">
    <property type="entry name" value="PHM/PNGase_F_dom_sf"/>
</dbReference>
<evidence type="ECO:0000256" key="4">
    <source>
        <dbReference type="ARBA" id="ARBA00023002"/>
    </source>
</evidence>